<evidence type="ECO:0000313" key="2">
    <source>
        <dbReference type="Proteomes" id="UP000004535"/>
    </source>
</evidence>
<name>B9BQ70_9BURK</name>
<sequence>MTPAAGAPPRGASCRLPRFARMRGRSLFYGPRRARGRSVQT</sequence>
<accession>B9BQ70</accession>
<comment type="caution">
    <text evidence="1">The sequence shown here is derived from an EMBL/GenBank/DDBJ whole genome shotgun (WGS) entry which is preliminary data.</text>
</comment>
<gene>
    <name evidence="1" type="ORF">BURMUCGD2_1301</name>
</gene>
<proteinExistence type="predicted"/>
<dbReference type="Proteomes" id="UP000004535">
    <property type="component" value="Unassembled WGS sequence"/>
</dbReference>
<evidence type="ECO:0000313" key="1">
    <source>
        <dbReference type="EMBL" id="EEE06765.1"/>
    </source>
</evidence>
<organism evidence="1 2">
    <name type="scientific">Burkholderia multivorans CGD2</name>
    <dbReference type="NCBI Taxonomy" id="513052"/>
    <lineage>
        <taxon>Bacteria</taxon>
        <taxon>Pseudomonadati</taxon>
        <taxon>Pseudomonadota</taxon>
        <taxon>Betaproteobacteria</taxon>
        <taxon>Burkholderiales</taxon>
        <taxon>Burkholderiaceae</taxon>
        <taxon>Burkholderia</taxon>
        <taxon>Burkholderia cepacia complex</taxon>
    </lineage>
</organism>
<protein>
    <submittedName>
        <fullName evidence="1">Uncharacterized protein</fullName>
    </submittedName>
</protein>
<dbReference type="AlphaFoldDB" id="B9BQ70"/>
<dbReference type="EMBL" id="ACFC01000005">
    <property type="protein sequence ID" value="EEE06765.1"/>
    <property type="molecule type" value="Genomic_DNA"/>
</dbReference>
<reference evidence="1 2" key="1">
    <citation type="journal article" date="2012" name="J. Bacteriol.">
        <title>Draft Genome Sequence Determination for Cystic Fibrosis and Chronic Granulomatous Disease Burkholderia multivorans Isolates.</title>
        <authorList>
            <person name="Varga J.J."/>
            <person name="Losada L."/>
            <person name="Zelazny A.M."/>
            <person name="Brinkac L."/>
            <person name="Harkins D."/>
            <person name="Radune D."/>
            <person name="Hostetler J."/>
            <person name="Sampaio E.P."/>
            <person name="Ronning C.M."/>
            <person name="Nierman W.C."/>
            <person name="Greenberg D.E."/>
            <person name="Holland S.M."/>
            <person name="Goldberg J.B."/>
        </authorList>
    </citation>
    <scope>NUCLEOTIDE SEQUENCE [LARGE SCALE GENOMIC DNA]</scope>
    <source>
        <strain evidence="1 2">CGD2</strain>
    </source>
</reference>